<evidence type="ECO:0000256" key="3">
    <source>
        <dbReference type="ARBA" id="ARBA00022553"/>
    </source>
</evidence>
<feature type="transmembrane region" description="Helical" evidence="10">
    <location>
        <begin position="164"/>
        <end position="184"/>
    </location>
</feature>
<evidence type="ECO:0000259" key="11">
    <source>
        <dbReference type="PROSITE" id="PS50109"/>
    </source>
</evidence>
<dbReference type="InterPro" id="IPR036097">
    <property type="entry name" value="HisK_dim/P_sf"/>
</dbReference>
<dbReference type="Gene3D" id="3.30.565.10">
    <property type="entry name" value="Histidine kinase-like ATPase, C-terminal domain"/>
    <property type="match status" value="1"/>
</dbReference>
<reference evidence="12 13" key="1">
    <citation type="submission" date="2015-07" db="EMBL/GenBank/DDBJ databases">
        <title>Genome analysis of myxobacterium Chondromyces crocatus Cm c5 reveals a high potential for natural compound synthesis and the genetic basis for the loss of fruiting body formation.</title>
        <authorList>
            <person name="Zaburannyi N."/>
            <person name="Bunk B."/>
            <person name="Maier J."/>
            <person name="Overmann J."/>
            <person name="Mueller R."/>
        </authorList>
    </citation>
    <scope>NUCLEOTIDE SEQUENCE [LARGE SCALE GENOMIC DNA]</scope>
    <source>
        <strain evidence="12 13">Cm c5</strain>
    </source>
</reference>
<keyword evidence="10" id="KW-1133">Transmembrane helix</keyword>
<evidence type="ECO:0000256" key="1">
    <source>
        <dbReference type="ARBA" id="ARBA00000085"/>
    </source>
</evidence>
<gene>
    <name evidence="12" type="ORF">CMC5_039300</name>
</gene>
<feature type="transmembrane region" description="Helical" evidence="10">
    <location>
        <begin position="190"/>
        <end position="207"/>
    </location>
</feature>
<dbReference type="InterPro" id="IPR004358">
    <property type="entry name" value="Sig_transdc_His_kin-like_C"/>
</dbReference>
<dbReference type="OrthoDB" id="9789238at2"/>
<evidence type="ECO:0000256" key="10">
    <source>
        <dbReference type="SAM" id="Phobius"/>
    </source>
</evidence>
<dbReference type="SUPFAM" id="SSF47384">
    <property type="entry name" value="Homodimeric domain of signal transducing histidine kinase"/>
    <property type="match status" value="1"/>
</dbReference>
<feature type="domain" description="Histidine kinase" evidence="11">
    <location>
        <begin position="474"/>
        <end position="697"/>
    </location>
</feature>
<dbReference type="RefSeq" id="WP_050431809.1">
    <property type="nucleotide sequence ID" value="NZ_CP012159.1"/>
</dbReference>
<evidence type="ECO:0000256" key="8">
    <source>
        <dbReference type="ARBA" id="ARBA00023012"/>
    </source>
</evidence>
<dbReference type="EC" id="2.7.13.3" evidence="2"/>
<comment type="catalytic activity">
    <reaction evidence="1">
        <text>ATP + protein L-histidine = ADP + protein N-phospho-L-histidine.</text>
        <dbReference type="EC" id="2.7.13.3"/>
    </reaction>
</comment>
<evidence type="ECO:0000256" key="2">
    <source>
        <dbReference type="ARBA" id="ARBA00012438"/>
    </source>
</evidence>
<dbReference type="GO" id="GO:0005524">
    <property type="term" value="F:ATP binding"/>
    <property type="evidence" value="ECO:0007669"/>
    <property type="project" value="UniProtKB-KW"/>
</dbReference>
<dbReference type="InterPro" id="IPR029016">
    <property type="entry name" value="GAF-like_dom_sf"/>
</dbReference>
<proteinExistence type="predicted"/>
<dbReference type="SUPFAM" id="SSF55781">
    <property type="entry name" value="GAF domain-like"/>
    <property type="match status" value="1"/>
</dbReference>
<dbReference type="Gene3D" id="1.10.287.130">
    <property type="match status" value="1"/>
</dbReference>
<organism evidence="12 13">
    <name type="scientific">Chondromyces crocatus</name>
    <dbReference type="NCBI Taxonomy" id="52"/>
    <lineage>
        <taxon>Bacteria</taxon>
        <taxon>Pseudomonadati</taxon>
        <taxon>Myxococcota</taxon>
        <taxon>Polyangia</taxon>
        <taxon>Polyangiales</taxon>
        <taxon>Polyangiaceae</taxon>
        <taxon>Chondromyces</taxon>
    </lineage>
</organism>
<dbReference type="CDD" id="cd00082">
    <property type="entry name" value="HisKA"/>
    <property type="match status" value="1"/>
</dbReference>
<feature type="region of interest" description="Disordered" evidence="9">
    <location>
        <begin position="703"/>
        <end position="734"/>
    </location>
</feature>
<keyword evidence="4 12" id="KW-0808">Transferase</keyword>
<keyword evidence="7" id="KW-0067">ATP-binding</keyword>
<dbReference type="SMART" id="SM00388">
    <property type="entry name" value="HisKA"/>
    <property type="match status" value="1"/>
</dbReference>
<keyword evidence="13" id="KW-1185">Reference proteome</keyword>
<dbReference type="GO" id="GO:0000155">
    <property type="term" value="F:phosphorelay sensor kinase activity"/>
    <property type="evidence" value="ECO:0007669"/>
    <property type="project" value="InterPro"/>
</dbReference>
<dbReference type="PANTHER" id="PTHR43065">
    <property type="entry name" value="SENSOR HISTIDINE KINASE"/>
    <property type="match status" value="1"/>
</dbReference>
<evidence type="ECO:0000313" key="13">
    <source>
        <dbReference type="Proteomes" id="UP000067626"/>
    </source>
</evidence>
<dbReference type="SMART" id="SM00065">
    <property type="entry name" value="GAF"/>
    <property type="match status" value="1"/>
</dbReference>
<dbReference type="Proteomes" id="UP000067626">
    <property type="component" value="Chromosome"/>
</dbReference>
<feature type="transmembrane region" description="Helical" evidence="10">
    <location>
        <begin position="12"/>
        <end position="29"/>
    </location>
</feature>
<dbReference type="PROSITE" id="PS50109">
    <property type="entry name" value="HIS_KIN"/>
    <property type="match status" value="1"/>
</dbReference>
<dbReference type="PANTHER" id="PTHR43065:SF10">
    <property type="entry name" value="PEROXIDE STRESS-ACTIVATED HISTIDINE KINASE MAK3"/>
    <property type="match status" value="1"/>
</dbReference>
<accession>A0A0K1EG05</accession>
<dbReference type="AlphaFoldDB" id="A0A0K1EG05"/>
<dbReference type="STRING" id="52.CMC5_039300"/>
<dbReference type="InterPro" id="IPR036890">
    <property type="entry name" value="HATPase_C_sf"/>
</dbReference>
<dbReference type="InterPro" id="IPR003594">
    <property type="entry name" value="HATPase_dom"/>
</dbReference>
<dbReference type="Pfam" id="PF02518">
    <property type="entry name" value="HATPase_c"/>
    <property type="match status" value="1"/>
</dbReference>
<feature type="transmembrane region" description="Helical" evidence="10">
    <location>
        <begin position="219"/>
        <end position="243"/>
    </location>
</feature>
<dbReference type="Gene3D" id="3.30.450.40">
    <property type="match status" value="1"/>
</dbReference>
<evidence type="ECO:0000256" key="4">
    <source>
        <dbReference type="ARBA" id="ARBA00022679"/>
    </source>
</evidence>
<dbReference type="Pfam" id="PF00512">
    <property type="entry name" value="HisKA"/>
    <property type="match status" value="1"/>
</dbReference>
<keyword evidence="10" id="KW-0472">Membrane</keyword>
<feature type="compositionally biased region" description="Low complexity" evidence="9">
    <location>
        <begin position="703"/>
        <end position="719"/>
    </location>
</feature>
<evidence type="ECO:0000256" key="5">
    <source>
        <dbReference type="ARBA" id="ARBA00022741"/>
    </source>
</evidence>
<feature type="transmembrane region" description="Helical" evidence="10">
    <location>
        <begin position="36"/>
        <end position="62"/>
    </location>
</feature>
<evidence type="ECO:0000256" key="7">
    <source>
        <dbReference type="ARBA" id="ARBA00022840"/>
    </source>
</evidence>
<dbReference type="Pfam" id="PF01590">
    <property type="entry name" value="GAF"/>
    <property type="match status" value="1"/>
</dbReference>
<dbReference type="InterPro" id="IPR003661">
    <property type="entry name" value="HisK_dim/P_dom"/>
</dbReference>
<evidence type="ECO:0000313" key="12">
    <source>
        <dbReference type="EMBL" id="AKT39779.1"/>
    </source>
</evidence>
<dbReference type="SMART" id="SM00387">
    <property type="entry name" value="HATPase_c"/>
    <property type="match status" value="1"/>
</dbReference>
<feature type="transmembrane region" description="Helical" evidence="10">
    <location>
        <begin position="68"/>
        <end position="86"/>
    </location>
</feature>
<feature type="transmembrane region" description="Helical" evidence="10">
    <location>
        <begin position="98"/>
        <end position="119"/>
    </location>
</feature>
<dbReference type="InterPro" id="IPR003018">
    <property type="entry name" value="GAF"/>
</dbReference>
<keyword evidence="5" id="KW-0547">Nucleotide-binding</keyword>
<keyword evidence="10" id="KW-0812">Transmembrane</keyword>
<name>A0A0K1EG05_CHOCO</name>
<evidence type="ECO:0000256" key="6">
    <source>
        <dbReference type="ARBA" id="ARBA00022777"/>
    </source>
</evidence>
<dbReference type="PATRIC" id="fig|52.7.peg.4329"/>
<dbReference type="SUPFAM" id="SSF55874">
    <property type="entry name" value="ATPase domain of HSP90 chaperone/DNA topoisomerase II/histidine kinase"/>
    <property type="match status" value="1"/>
</dbReference>
<keyword evidence="6 12" id="KW-0418">Kinase</keyword>
<dbReference type="InterPro" id="IPR005467">
    <property type="entry name" value="His_kinase_dom"/>
</dbReference>
<sequence length="734" mass="79941">MPPLGFDLRTRTALVCGFLALVIAASILLRGHVRKVHLFFAAFAADIGLWYLAQFFFGFFQASIWERFTGLLAVLLPQFALHLFDAMIPHEGNRPSRLLRVAHVLAIPLSVLVLIRWEAGSWPDWIARIGVFLYVFTLLTCGLYTLGQRGKRSPSRATQRRVRFLVVIGALAGLASVADFAWFLRAQLPPVGAALSIVFLFVLAQALRHDRLLDVYEMLARLLIATAVAFLIALIFYIVLTFLGGYNTMYLNAVLAAIVILVLSDPLQARVEEQIQRLFFRERVDLERSLAEAKKRLVHTLEVDEMGAIVMSALEQSRRVTAAALYLHDQDGTGFNSLASLGPRSPDRIEVATARALLERLDRGSVVLETLEREAREARERGNVNGADQAVLAAADVLGSLRSAVVLSVRDEEGELIGLLVVADTRVRDAFSPEEISLLETIAAQIGVVIENSRLYDQMKERDRLALLGQMAAGIAHEIRNPLGAIKGAAQLLADPVTEAHPDPSSREFLGIILEEVDRLDRVVRSVLDLARPAQDTVGPTDVNAVVRRTLQVLSTERQSDDLVIDAVLDPALPRVVIDPEQLRQVLMNLFRNAIQAMKGRGKVVVSSRVRFGRGTRSGSGSADEPFVELTVADNGPGISQKVLENIFLPFFTTKEKGTGLGLAISQRIVQGAGGRIEVRSYEGKGSTFAVIFPAVTDALGTPSPGPTASAASDATSTPRVLPPPESSASGISV</sequence>
<protein>
    <recommendedName>
        <fullName evidence="2">histidine kinase</fullName>
        <ecNumber evidence="2">2.7.13.3</ecNumber>
    </recommendedName>
</protein>
<keyword evidence="3" id="KW-0597">Phosphoprotein</keyword>
<keyword evidence="8" id="KW-0902">Two-component regulatory system</keyword>
<evidence type="ECO:0000256" key="9">
    <source>
        <dbReference type="SAM" id="MobiDB-lite"/>
    </source>
</evidence>
<dbReference type="PRINTS" id="PR00344">
    <property type="entry name" value="BCTRLSENSOR"/>
</dbReference>
<dbReference type="EMBL" id="CP012159">
    <property type="protein sequence ID" value="AKT39779.1"/>
    <property type="molecule type" value="Genomic_DNA"/>
</dbReference>
<feature type="transmembrane region" description="Helical" evidence="10">
    <location>
        <begin position="125"/>
        <end position="144"/>
    </location>
</feature>
<dbReference type="KEGG" id="ccro:CMC5_039300"/>